<protein>
    <recommendedName>
        <fullName evidence="4 5">Pyridoxine 5'-phosphate synthase</fullName>
        <shortName evidence="4">PNP synthase</shortName>
        <ecNumber evidence="4 5">2.6.99.2</ecNumber>
    </recommendedName>
</protein>
<feature type="binding site" evidence="4">
    <location>
        <position position="197"/>
    </location>
    <ligand>
        <name>3-amino-2-oxopropyl phosphate</name>
        <dbReference type="ChEBI" id="CHEBI:57279"/>
    </ligand>
</feature>
<feature type="binding site" evidence="4">
    <location>
        <begin position="14"/>
        <end position="15"/>
    </location>
    <ligand>
        <name>1-deoxy-D-xylulose 5-phosphate</name>
        <dbReference type="ChEBI" id="CHEBI:57792"/>
    </ligand>
</feature>
<accession>A0ABS3Z9J7</accession>
<dbReference type="CDD" id="cd00003">
    <property type="entry name" value="PNPsynthase"/>
    <property type="match status" value="1"/>
</dbReference>
<dbReference type="PANTHER" id="PTHR30456">
    <property type="entry name" value="PYRIDOXINE 5'-PHOSPHATE SYNTHASE"/>
    <property type="match status" value="1"/>
</dbReference>
<evidence type="ECO:0000256" key="3">
    <source>
        <dbReference type="ARBA" id="ARBA00023096"/>
    </source>
</evidence>
<comment type="similarity">
    <text evidence="4">Belongs to the PNP synthase family.</text>
</comment>
<dbReference type="PANTHER" id="PTHR30456:SF0">
    <property type="entry name" value="PYRIDOXINE 5'-PHOSPHATE SYNTHASE"/>
    <property type="match status" value="1"/>
</dbReference>
<feature type="binding site" evidence="4">
    <location>
        <position position="50"/>
    </location>
    <ligand>
        <name>1-deoxy-D-xylulose 5-phosphate</name>
        <dbReference type="ChEBI" id="CHEBI:57792"/>
    </ligand>
</feature>
<dbReference type="HAMAP" id="MF_00279">
    <property type="entry name" value="PdxJ"/>
    <property type="match status" value="1"/>
</dbReference>
<feature type="active site" description="Proton acceptor" evidence="4">
    <location>
        <position position="75"/>
    </location>
</feature>
<dbReference type="Proteomes" id="UP000810171">
    <property type="component" value="Unassembled WGS sequence"/>
</dbReference>
<dbReference type="InterPro" id="IPR036130">
    <property type="entry name" value="Pyridoxine-5'_phos_synth"/>
</dbReference>
<reference evidence="6 7" key="1">
    <citation type="submission" date="2020-09" db="EMBL/GenBank/DDBJ databases">
        <authorList>
            <person name="Tanuku N.R.S."/>
        </authorList>
    </citation>
    <scope>NUCLEOTIDE SEQUENCE [LARGE SCALE GENOMIC DNA]</scope>
    <source>
        <strain evidence="6 7">AK62</strain>
    </source>
</reference>
<dbReference type="SUPFAM" id="SSF63892">
    <property type="entry name" value="Pyridoxine 5'-phosphate synthase"/>
    <property type="match status" value="1"/>
</dbReference>
<feature type="binding site" evidence="4">
    <location>
        <position position="105"/>
    </location>
    <ligand>
        <name>1-deoxy-D-xylulose 5-phosphate</name>
        <dbReference type="ChEBI" id="CHEBI:57792"/>
    </ligand>
</feature>
<organism evidence="6 7">
    <name type="scientific">Marinobacterium alkalitolerans</name>
    <dbReference type="NCBI Taxonomy" id="1542925"/>
    <lineage>
        <taxon>Bacteria</taxon>
        <taxon>Pseudomonadati</taxon>
        <taxon>Pseudomonadota</taxon>
        <taxon>Gammaproteobacteria</taxon>
        <taxon>Oceanospirillales</taxon>
        <taxon>Oceanospirillaceae</taxon>
        <taxon>Marinobacterium</taxon>
    </lineage>
</organism>
<proteinExistence type="inferred from homology"/>
<feature type="site" description="Transition state stabilizer" evidence="4">
    <location>
        <position position="156"/>
    </location>
</feature>
<dbReference type="NCBIfam" id="NF003625">
    <property type="entry name" value="PRK05265.1-3"/>
    <property type="match status" value="1"/>
</dbReference>
<comment type="caution">
    <text evidence="6">The sequence shown here is derived from an EMBL/GenBank/DDBJ whole genome shotgun (WGS) entry which is preliminary data.</text>
</comment>
<gene>
    <name evidence="4 6" type="primary">pdxJ</name>
    <name evidence="6" type="ORF">H9C73_06515</name>
</gene>
<comment type="subunit">
    <text evidence="4">Homooctamer; tetramer of dimers.</text>
</comment>
<evidence type="ECO:0000256" key="5">
    <source>
        <dbReference type="NCBIfam" id="TIGR00559"/>
    </source>
</evidence>
<feature type="binding site" evidence="4">
    <location>
        <position position="55"/>
    </location>
    <ligand>
        <name>1-deoxy-D-xylulose 5-phosphate</name>
        <dbReference type="ChEBI" id="CHEBI:57792"/>
    </ligand>
</feature>
<dbReference type="NCBIfam" id="NF003624">
    <property type="entry name" value="PRK05265.1-2"/>
    <property type="match status" value="1"/>
</dbReference>
<name>A0ABS3Z9J7_9GAMM</name>
<evidence type="ECO:0000256" key="4">
    <source>
        <dbReference type="HAMAP-Rule" id="MF_00279"/>
    </source>
</evidence>
<dbReference type="GO" id="GO:0033856">
    <property type="term" value="F:pyridoxine 5'-phosphate synthase activity"/>
    <property type="evidence" value="ECO:0007669"/>
    <property type="project" value="UniProtKB-EC"/>
</dbReference>
<keyword evidence="2 4" id="KW-0808">Transferase</keyword>
<keyword evidence="1 4" id="KW-0963">Cytoplasm</keyword>
<keyword evidence="7" id="KW-1185">Reference proteome</keyword>
<feature type="binding site" evidence="4">
    <location>
        <position position="23"/>
    </location>
    <ligand>
        <name>3-amino-2-oxopropyl phosphate</name>
        <dbReference type="ChEBI" id="CHEBI:57279"/>
    </ligand>
</feature>
<dbReference type="InterPro" id="IPR004569">
    <property type="entry name" value="PyrdxlP_synth_PdxJ"/>
</dbReference>
<dbReference type="Gene3D" id="3.20.20.70">
    <property type="entry name" value="Aldolase class I"/>
    <property type="match status" value="1"/>
</dbReference>
<dbReference type="EMBL" id="JACVEW010000008">
    <property type="protein sequence ID" value="MBP0048382.1"/>
    <property type="molecule type" value="Genomic_DNA"/>
</dbReference>
<evidence type="ECO:0000313" key="7">
    <source>
        <dbReference type="Proteomes" id="UP000810171"/>
    </source>
</evidence>
<dbReference type="InterPro" id="IPR013785">
    <property type="entry name" value="Aldolase_TIM"/>
</dbReference>
<comment type="pathway">
    <text evidence="4">Cofactor biosynthesis; pyridoxine 5'-phosphate biosynthesis; pyridoxine 5'-phosphate from D-erythrose 4-phosphate: step 5/5.</text>
</comment>
<dbReference type="Pfam" id="PF03740">
    <property type="entry name" value="PdxJ"/>
    <property type="match status" value="1"/>
</dbReference>
<feature type="active site" description="Proton donor" evidence="4">
    <location>
        <position position="196"/>
    </location>
</feature>
<dbReference type="EC" id="2.6.99.2" evidence="4 5"/>
<dbReference type="NCBIfam" id="TIGR00559">
    <property type="entry name" value="pdxJ"/>
    <property type="match status" value="1"/>
</dbReference>
<comment type="subcellular location">
    <subcellularLocation>
        <location evidence="4">Cytoplasm</location>
    </subcellularLocation>
</comment>
<keyword evidence="3 4" id="KW-0664">Pyridoxine biosynthesis</keyword>
<comment type="catalytic activity">
    <reaction evidence="4">
        <text>3-amino-2-oxopropyl phosphate + 1-deoxy-D-xylulose 5-phosphate = pyridoxine 5'-phosphate + phosphate + 2 H2O + H(+)</text>
        <dbReference type="Rhea" id="RHEA:15265"/>
        <dbReference type="ChEBI" id="CHEBI:15377"/>
        <dbReference type="ChEBI" id="CHEBI:15378"/>
        <dbReference type="ChEBI" id="CHEBI:43474"/>
        <dbReference type="ChEBI" id="CHEBI:57279"/>
        <dbReference type="ChEBI" id="CHEBI:57792"/>
        <dbReference type="ChEBI" id="CHEBI:58589"/>
        <dbReference type="EC" id="2.6.99.2"/>
    </reaction>
</comment>
<feature type="active site" description="Proton acceptor" evidence="4">
    <location>
        <position position="48"/>
    </location>
</feature>
<sequence>MTDPDRLLLGINIDHIATLRQARGTRYPDPVQAAALAEEAGADGITVHLREDRRHIQDRDIEVLAQTLQTRMNLEMAVTEEMLALAERIQPAHVCLVPEKREELTTEGGLDVVGQEAAIRTACERLANAGCEVSLFIDPEPAQIDAAVRCGAPVIELHTGNFADAETPVARSEELNRLKLASRHAWQQGLVVNAGHGLHYHNVEPVAEIPEINELNIGHGIIARAVMVGLKQAVSEMRDLLFAVQQRVQARRDEIRS</sequence>
<feature type="binding site" evidence="4">
    <location>
        <begin position="218"/>
        <end position="219"/>
    </location>
    <ligand>
        <name>3-amino-2-oxopropyl phosphate</name>
        <dbReference type="ChEBI" id="CHEBI:57279"/>
    </ligand>
</feature>
<dbReference type="NCBIfam" id="NF003627">
    <property type="entry name" value="PRK05265.1-5"/>
    <property type="match status" value="1"/>
</dbReference>
<comment type="function">
    <text evidence="4">Catalyzes the complicated ring closure reaction between the two acyclic compounds 1-deoxy-D-xylulose-5-phosphate (DXP) and 3-amino-2-oxopropyl phosphate (1-amino-acetone-3-phosphate or AAP) to form pyridoxine 5'-phosphate (PNP) and inorganic phosphate.</text>
</comment>
<feature type="binding site" evidence="4">
    <location>
        <position position="12"/>
    </location>
    <ligand>
        <name>3-amino-2-oxopropyl phosphate</name>
        <dbReference type="ChEBI" id="CHEBI:57279"/>
    </ligand>
</feature>
<evidence type="ECO:0000313" key="6">
    <source>
        <dbReference type="EMBL" id="MBP0048382.1"/>
    </source>
</evidence>
<dbReference type="RefSeq" id="WP_209287005.1">
    <property type="nucleotide sequence ID" value="NZ_JACVEW010000008.1"/>
</dbReference>
<evidence type="ECO:0000256" key="2">
    <source>
        <dbReference type="ARBA" id="ARBA00022679"/>
    </source>
</evidence>
<dbReference type="NCBIfam" id="NF003623">
    <property type="entry name" value="PRK05265.1-1"/>
    <property type="match status" value="1"/>
</dbReference>
<evidence type="ECO:0000256" key="1">
    <source>
        <dbReference type="ARBA" id="ARBA00022490"/>
    </source>
</evidence>